<reference evidence="1 2" key="1">
    <citation type="submission" date="2017-09" db="EMBL/GenBank/DDBJ databases">
        <title>SPAdes assembly of the Mesoplasma lactucae genome.</title>
        <authorList>
            <person name="Knight T.F."/>
            <person name="Rubinstein R."/>
            <person name="Citino T."/>
        </authorList>
    </citation>
    <scope>NUCLEOTIDE SEQUENCE [LARGE SCALE GENOMIC DNA]</scope>
    <source>
        <strain evidence="1 2">831-C4</strain>
    </source>
</reference>
<dbReference type="Proteomes" id="UP000232227">
    <property type="component" value="Chromosome"/>
</dbReference>
<dbReference type="EMBL" id="CP023668">
    <property type="protein sequence ID" value="ATG97700.1"/>
    <property type="molecule type" value="Genomic_DNA"/>
</dbReference>
<keyword evidence="2" id="KW-1185">Reference proteome</keyword>
<accession>A0A291ISG7</accession>
<gene>
    <name evidence="1" type="ORF">CP520_03100</name>
</gene>
<name>A0A291ISG7_9MOLU</name>
<proteinExistence type="predicted"/>
<dbReference type="OrthoDB" id="9803985at2"/>
<dbReference type="RefSeq" id="WP_096862988.1">
    <property type="nucleotide sequence ID" value="NZ_CP023668.1"/>
</dbReference>
<evidence type="ECO:0000313" key="1">
    <source>
        <dbReference type="EMBL" id="ATG97700.1"/>
    </source>
</evidence>
<evidence type="ECO:0000313" key="2">
    <source>
        <dbReference type="Proteomes" id="UP000232227"/>
    </source>
</evidence>
<dbReference type="AlphaFoldDB" id="A0A291ISG7"/>
<organism evidence="1 2">
    <name type="scientific">Mesoplasma lactucae ATCC 49193</name>
    <dbReference type="NCBI Taxonomy" id="81460"/>
    <lineage>
        <taxon>Bacteria</taxon>
        <taxon>Bacillati</taxon>
        <taxon>Mycoplasmatota</taxon>
        <taxon>Mollicutes</taxon>
        <taxon>Entomoplasmatales</taxon>
        <taxon>Entomoplasmataceae</taxon>
        <taxon>Mesoplasma</taxon>
    </lineage>
</organism>
<protein>
    <submittedName>
        <fullName evidence="1">Uncharacterized protein</fullName>
    </submittedName>
</protein>
<dbReference type="KEGG" id="mlac:CP520_03100"/>
<sequence>MINDEKACELMRKEIDKVEIEEPVFNKNYWWVIGGGALLTIIAVIIQIAMGFSKTFVPIIVAFVIASLTIFIVSTLHGAYKKKVAMKNSSALGPIVEKLYQIYFDNTQGLVDSSINFKYEGINRGKVYRGINGLSFKLNNEEVRFALNQDKEQRTRTVTNSDGKRVSETYWVYILKYQLDSTAKKLDGYDPIEFVARKTRNKDGFFVSESIEFNKNYRATGWNQMQMYKLFQPKVIDGFASGKYFLGTNRVFFNDGNASVLWRDMREQEVPYHYDVLDFSGVAWSGHNVAQKVIDKIRKVAAFYFESQNMLIPFDLYDDFD</sequence>